<organism evidence="2 3">
    <name type="scientific">Bifidobacterium phasiani</name>
    <dbReference type="NCBI Taxonomy" id="2834431"/>
    <lineage>
        <taxon>Bacteria</taxon>
        <taxon>Bacillati</taxon>
        <taxon>Actinomycetota</taxon>
        <taxon>Actinomycetes</taxon>
        <taxon>Bifidobacteriales</taxon>
        <taxon>Bifidobacteriaceae</taxon>
        <taxon>Bifidobacterium</taxon>
    </lineage>
</organism>
<name>A0ABS6W5K1_9BIFI</name>
<keyword evidence="3" id="KW-1185">Reference proteome</keyword>
<evidence type="ECO:0000313" key="2">
    <source>
        <dbReference type="EMBL" id="MBW3081778.1"/>
    </source>
</evidence>
<comment type="caution">
    <text evidence="2">The sequence shown here is derived from an EMBL/GenBank/DDBJ whole genome shotgun (WGS) entry which is preliminary data.</text>
</comment>
<dbReference type="Pfam" id="PF00583">
    <property type="entry name" value="Acetyltransf_1"/>
    <property type="match status" value="1"/>
</dbReference>
<dbReference type="EMBL" id="JAHBBD010000001">
    <property type="protein sequence ID" value="MBW3081778.1"/>
    <property type="molecule type" value="Genomic_DNA"/>
</dbReference>
<accession>A0ABS6W5K1</accession>
<evidence type="ECO:0000313" key="3">
    <source>
        <dbReference type="Proteomes" id="UP000812844"/>
    </source>
</evidence>
<gene>
    <name evidence="2" type="ORF">KIH73_00005</name>
</gene>
<dbReference type="RefSeq" id="WP_219079471.1">
    <property type="nucleotide sequence ID" value="NZ_JAHBBD010000001.1"/>
</dbReference>
<evidence type="ECO:0000259" key="1">
    <source>
        <dbReference type="Pfam" id="PF00583"/>
    </source>
</evidence>
<sequence>MGLSIVRERLCSEAHQTALRRFVCCDGGPEWAMDAQRYIRDINIRRHADDSEIMLLVVAGASEYTDRVLGFCEYGVAAETTDDEPGFYQISYIATALETRGKHMGDLLRAAVLDRLCDDAFRTGRTPFVVTQIDPRNKPSAALFRRFGFADEGEDPEDPGYGLFRFSCV</sequence>
<protein>
    <submittedName>
        <fullName evidence="2">GNAT family N-acetyltransferase</fullName>
    </submittedName>
</protein>
<proteinExistence type="predicted"/>
<dbReference type="Proteomes" id="UP000812844">
    <property type="component" value="Unassembled WGS sequence"/>
</dbReference>
<feature type="domain" description="N-acetyltransferase" evidence="1">
    <location>
        <begin position="29"/>
        <end position="149"/>
    </location>
</feature>
<reference evidence="2 3" key="1">
    <citation type="submission" date="2021-05" db="EMBL/GenBank/DDBJ databases">
        <title>Phylogenetic classification of ten novel species belonging to the genus Bifidobacterium comprising B. colchicus sp. nov., B. abeli sp. nov., B. bicoloris sp. nov., B. guerezis sp. nov., B. rosaliae sp. nov., B. santillanensis sp. nov., B. argentati sp. nov., B. amazzoni sp. nov., B. pluviali sp. nov., and B. pinnaculum sp. nov.</title>
        <authorList>
            <person name="Lugli G.A."/>
            <person name="Ruiz Garcia L."/>
            <person name="Margolles A."/>
            <person name="Ventura M."/>
        </authorList>
    </citation>
    <scope>NUCLEOTIDE SEQUENCE [LARGE SCALE GENOMIC DNA]</scope>
    <source>
        <strain evidence="2 3">6T3</strain>
    </source>
</reference>
<dbReference type="InterPro" id="IPR000182">
    <property type="entry name" value="GNAT_dom"/>
</dbReference>